<name>A0A1F6M913_9BACT</name>
<keyword evidence="1" id="KW-1133">Transmembrane helix</keyword>
<organism evidence="2 3">
    <name type="scientific">Candidatus Magasanikbacteria bacterium RIFCSPHIGHO2_02_FULL_50_9b</name>
    <dbReference type="NCBI Taxonomy" id="1798682"/>
    <lineage>
        <taxon>Bacteria</taxon>
        <taxon>Candidatus Magasanikiibacteriota</taxon>
    </lineage>
</organism>
<keyword evidence="1" id="KW-0472">Membrane</keyword>
<evidence type="ECO:0000256" key="1">
    <source>
        <dbReference type="SAM" id="Phobius"/>
    </source>
</evidence>
<sequence>MLIAILLPFYFVFGCYTHTTRGTAQQATESLWIVFLFILWFTSPFQYNLYLIEKALGNNGLVFTLVHFFAVPKMAVVKRIGKNKGNAV</sequence>
<evidence type="ECO:0000313" key="3">
    <source>
        <dbReference type="Proteomes" id="UP000176532"/>
    </source>
</evidence>
<reference evidence="2 3" key="1">
    <citation type="journal article" date="2016" name="Nat. Commun.">
        <title>Thousands of microbial genomes shed light on interconnected biogeochemical processes in an aquifer system.</title>
        <authorList>
            <person name="Anantharaman K."/>
            <person name="Brown C.T."/>
            <person name="Hug L.A."/>
            <person name="Sharon I."/>
            <person name="Castelle C.J."/>
            <person name="Probst A.J."/>
            <person name="Thomas B.C."/>
            <person name="Singh A."/>
            <person name="Wilkins M.J."/>
            <person name="Karaoz U."/>
            <person name="Brodie E.L."/>
            <person name="Williams K.H."/>
            <person name="Hubbard S.S."/>
            <person name="Banfield J.F."/>
        </authorList>
    </citation>
    <scope>NUCLEOTIDE SEQUENCE [LARGE SCALE GENOMIC DNA]</scope>
</reference>
<protein>
    <submittedName>
        <fullName evidence="2">Uncharacterized protein</fullName>
    </submittedName>
</protein>
<dbReference type="Proteomes" id="UP000176532">
    <property type="component" value="Unassembled WGS sequence"/>
</dbReference>
<proteinExistence type="predicted"/>
<feature type="transmembrane region" description="Helical" evidence="1">
    <location>
        <begin position="33"/>
        <end position="52"/>
    </location>
</feature>
<comment type="caution">
    <text evidence="2">The sequence shown here is derived from an EMBL/GenBank/DDBJ whole genome shotgun (WGS) entry which is preliminary data.</text>
</comment>
<dbReference type="EMBL" id="MFQD01000009">
    <property type="protein sequence ID" value="OGH68142.1"/>
    <property type="molecule type" value="Genomic_DNA"/>
</dbReference>
<dbReference type="AlphaFoldDB" id="A0A1F6M913"/>
<accession>A0A1F6M913</accession>
<evidence type="ECO:0000313" key="2">
    <source>
        <dbReference type="EMBL" id="OGH68142.1"/>
    </source>
</evidence>
<gene>
    <name evidence="2" type="ORF">A3C15_01990</name>
</gene>
<keyword evidence="1" id="KW-0812">Transmembrane</keyword>